<name>A0A132MJ03_9ACTN</name>
<dbReference type="EMBL" id="LAXD01000002">
    <property type="protein sequence ID" value="KWW97401.1"/>
    <property type="molecule type" value="Genomic_DNA"/>
</dbReference>
<evidence type="ECO:0000313" key="2">
    <source>
        <dbReference type="EMBL" id="KWW97401.1"/>
    </source>
</evidence>
<dbReference type="PATRIC" id="fig|1469144.10.peg.49"/>
<evidence type="ECO:0000256" key="1">
    <source>
        <dbReference type="SAM" id="MobiDB-lite"/>
    </source>
</evidence>
<feature type="compositionally biased region" description="Low complexity" evidence="1">
    <location>
        <begin position="95"/>
        <end position="104"/>
    </location>
</feature>
<geneLocation type="plasmid" evidence="2">
    <name>unnamed</name>
</geneLocation>
<keyword evidence="3" id="KW-1185">Reference proteome</keyword>
<protein>
    <submittedName>
        <fullName evidence="2">Uncharacterized protein</fullName>
    </submittedName>
</protein>
<evidence type="ECO:0000313" key="3">
    <source>
        <dbReference type="Proteomes" id="UP000070188"/>
    </source>
</evidence>
<comment type="caution">
    <text evidence="2">The sequence shown here is derived from an EMBL/GenBank/DDBJ whole genome shotgun (WGS) entry which is preliminary data.</text>
</comment>
<dbReference type="Proteomes" id="UP000070188">
    <property type="component" value="Unassembled WGS sequence"/>
</dbReference>
<reference evidence="3" key="1">
    <citation type="submission" date="2015-04" db="EMBL/GenBank/DDBJ databases">
        <title>Physiological reanalysis, assessment of diazotrophy, and genome sequences of multiple isolates of Streptomyces thermoautotrophicus.</title>
        <authorList>
            <person name="MacKellar D.C."/>
            <person name="Lieber L."/>
            <person name="Norman J."/>
            <person name="Bolger A."/>
            <person name="Tobin C."/>
            <person name="Murray J.W."/>
            <person name="Chang R."/>
            <person name="Ford T."/>
            <person name="Nguyen P.Q."/>
            <person name="Woodward J."/>
            <person name="Permingeat H."/>
            <person name="Joshi N.S."/>
            <person name="Silver P.A."/>
            <person name="Usadel B."/>
            <person name="Rutherford A.W."/>
            <person name="Friesen M."/>
            <person name="Prell J."/>
        </authorList>
    </citation>
    <scope>NUCLEOTIDE SEQUENCE [LARGE SCALE GENOMIC DNA]</scope>
    <source>
        <strain evidence="3">H1</strain>
    </source>
</reference>
<feature type="region of interest" description="Disordered" evidence="1">
    <location>
        <begin position="73"/>
        <end position="111"/>
    </location>
</feature>
<gene>
    <name evidence="2" type="ORF">LI90_4373</name>
</gene>
<dbReference type="AlphaFoldDB" id="A0A132MJ03"/>
<keyword evidence="2" id="KW-0614">Plasmid</keyword>
<accession>A0A132MJ03</accession>
<sequence>MGVMTTWETVYNPGPVPRACGPEGRVVEAHGWGTADVTCAEVAADIAAGRLVVVATPDPVPSAGIDQRAADAMRETLRRRQQQSRLLAAEEDSAAARTASSRTTRTGKREE</sequence>
<organism evidence="2 3">
    <name type="scientific">Carbonactinospora thermoautotrophica</name>
    <dbReference type="NCBI Taxonomy" id="1469144"/>
    <lineage>
        <taxon>Bacteria</taxon>
        <taxon>Bacillati</taxon>
        <taxon>Actinomycetota</taxon>
        <taxon>Actinomycetes</taxon>
        <taxon>Kitasatosporales</taxon>
        <taxon>Carbonactinosporaceae</taxon>
        <taxon>Carbonactinospora</taxon>
    </lineage>
</organism>
<proteinExistence type="predicted"/>